<comment type="caution">
    <text evidence="2">The sequence shown here is derived from an EMBL/GenBank/DDBJ whole genome shotgun (WGS) entry which is preliminary data.</text>
</comment>
<reference evidence="3" key="1">
    <citation type="submission" date="2018-09" db="EMBL/GenBank/DDBJ databases">
        <authorList>
            <person name="Livingstone P.G."/>
            <person name="Whitworth D.E."/>
        </authorList>
    </citation>
    <scope>NUCLEOTIDE SEQUENCE [LARGE SCALE GENOMIC DNA]</scope>
    <source>
        <strain evidence="3">AB047A</strain>
    </source>
</reference>
<name>A0A3A8QER7_9BACT</name>
<evidence type="ECO:0000313" key="2">
    <source>
        <dbReference type="EMBL" id="RKH67169.1"/>
    </source>
</evidence>
<dbReference type="InterPro" id="IPR028969">
    <property type="entry name" value="Imm52"/>
</dbReference>
<sequence length="229" mass="24980">MTETYYAGVYWPGRPEPLEAYARRAESLFQRWASADPGLASWCEQGLSRATALNSRFSPDARSLQHLFTKKKYQIGEGEISFAAWNGSADDSSVVNFSCGSDAVDLCVWTPAAQAPLSGQRASQVLGAMALAWDPEWGVVISDEHRDAVSETGDVGTFIGWMTYFSHQRGQLPPLPDPVRVEPVEDKGTLVILTSERFTLANPKHVALAEEVRGRLSRAGLLEPVGAVP</sequence>
<organism evidence="2 3">
    <name type="scientific">Corallococcus interemptor</name>
    <dbReference type="NCBI Taxonomy" id="2316720"/>
    <lineage>
        <taxon>Bacteria</taxon>
        <taxon>Pseudomonadati</taxon>
        <taxon>Myxococcota</taxon>
        <taxon>Myxococcia</taxon>
        <taxon>Myxococcales</taxon>
        <taxon>Cystobacterineae</taxon>
        <taxon>Myxococcaceae</taxon>
        <taxon>Corallococcus</taxon>
    </lineage>
</organism>
<protein>
    <recommendedName>
        <fullName evidence="1">Immunity protein 52 domain-containing protein</fullName>
    </recommendedName>
</protein>
<gene>
    <name evidence="2" type="ORF">D7X96_20145</name>
</gene>
<dbReference type="Proteomes" id="UP000282656">
    <property type="component" value="Unassembled WGS sequence"/>
</dbReference>
<dbReference type="Pfam" id="PF15579">
    <property type="entry name" value="Imm52"/>
    <property type="match status" value="1"/>
</dbReference>
<dbReference type="OrthoDB" id="5521128at2"/>
<dbReference type="EMBL" id="RAWM01000053">
    <property type="protein sequence ID" value="RKH67169.1"/>
    <property type="molecule type" value="Genomic_DNA"/>
</dbReference>
<dbReference type="RefSeq" id="WP_121770477.1">
    <property type="nucleotide sequence ID" value="NZ_RAWM01000053.1"/>
</dbReference>
<accession>A0A3A8QER7</accession>
<evidence type="ECO:0000313" key="3">
    <source>
        <dbReference type="Proteomes" id="UP000282656"/>
    </source>
</evidence>
<feature type="domain" description="Immunity protein 52" evidence="1">
    <location>
        <begin position="3"/>
        <end position="224"/>
    </location>
</feature>
<evidence type="ECO:0000259" key="1">
    <source>
        <dbReference type="Pfam" id="PF15579"/>
    </source>
</evidence>
<proteinExistence type="predicted"/>
<dbReference type="AlphaFoldDB" id="A0A3A8QER7"/>
<keyword evidence="3" id="KW-1185">Reference proteome</keyword>